<dbReference type="Pfam" id="PF19259">
    <property type="entry name" value="Ty3_capsid"/>
    <property type="match status" value="1"/>
</dbReference>
<feature type="domain" description="Ty3 transposon capsid-like protein" evidence="2">
    <location>
        <begin position="108"/>
        <end position="175"/>
    </location>
</feature>
<reference evidence="3 4" key="1">
    <citation type="journal article" date="2014" name="Agronomy (Basel)">
        <title>A Draft Genome Sequence for Ensete ventricosum, the Drought-Tolerant Tree Against Hunger.</title>
        <authorList>
            <person name="Harrison J."/>
            <person name="Moore K.A."/>
            <person name="Paszkiewicz K."/>
            <person name="Jones T."/>
            <person name="Grant M."/>
            <person name="Ambacheew D."/>
            <person name="Muzemil S."/>
            <person name="Studholme D.J."/>
        </authorList>
    </citation>
    <scope>NUCLEOTIDE SEQUENCE [LARGE SCALE GENOMIC DNA]</scope>
</reference>
<dbReference type="EMBL" id="AMZH03003980">
    <property type="protein sequence ID" value="RRT70536.1"/>
    <property type="molecule type" value="Genomic_DNA"/>
</dbReference>
<gene>
    <name evidence="3" type="ORF">B296_00013197</name>
</gene>
<feature type="compositionally biased region" description="Basic and acidic residues" evidence="1">
    <location>
        <begin position="47"/>
        <end position="61"/>
    </location>
</feature>
<accession>A0A427A2V5</accession>
<evidence type="ECO:0000259" key="2">
    <source>
        <dbReference type="Pfam" id="PF19259"/>
    </source>
</evidence>
<sequence>MTSVGLFKAKLKAYETRIDVKLRALFEEFRLGRSPSPIRSQRGANSDCKKNPLEIRSEDKTRQPYTSMISISFAQVQEGHLNQDAQSMRATSQPKAYKPSASINYKNIDKELAMIRQTSTIQEYQTRFERLSNQTYDWSEKQILKTFIEGLKPKIQEEVKVGQPYTLKATISFARHQEERLNHKARRTRVVPRPATPKLSPPPTVSRPRQPKKLTREDLHDESAKGLCVGIVINCGA</sequence>
<proteinExistence type="predicted"/>
<organism evidence="3 4">
    <name type="scientific">Ensete ventricosum</name>
    <name type="common">Abyssinian banana</name>
    <name type="synonym">Musa ensete</name>
    <dbReference type="NCBI Taxonomy" id="4639"/>
    <lineage>
        <taxon>Eukaryota</taxon>
        <taxon>Viridiplantae</taxon>
        <taxon>Streptophyta</taxon>
        <taxon>Embryophyta</taxon>
        <taxon>Tracheophyta</taxon>
        <taxon>Spermatophyta</taxon>
        <taxon>Magnoliopsida</taxon>
        <taxon>Liliopsida</taxon>
        <taxon>Zingiberales</taxon>
        <taxon>Musaceae</taxon>
        <taxon>Ensete</taxon>
    </lineage>
</organism>
<dbReference type="AlphaFoldDB" id="A0A427A2V5"/>
<feature type="region of interest" description="Disordered" evidence="1">
    <location>
        <begin position="177"/>
        <end position="219"/>
    </location>
</feature>
<evidence type="ECO:0000313" key="3">
    <source>
        <dbReference type="EMBL" id="RRT70536.1"/>
    </source>
</evidence>
<name>A0A427A2V5_ENSVE</name>
<protein>
    <recommendedName>
        <fullName evidence="2">Ty3 transposon capsid-like protein domain-containing protein</fullName>
    </recommendedName>
</protein>
<comment type="caution">
    <text evidence="3">The sequence shown here is derived from an EMBL/GenBank/DDBJ whole genome shotgun (WGS) entry which is preliminary data.</text>
</comment>
<dbReference type="InterPro" id="IPR045358">
    <property type="entry name" value="Ty3_capsid"/>
</dbReference>
<feature type="region of interest" description="Disordered" evidence="1">
    <location>
        <begin position="35"/>
        <end position="61"/>
    </location>
</feature>
<dbReference type="Proteomes" id="UP000287651">
    <property type="component" value="Unassembled WGS sequence"/>
</dbReference>
<evidence type="ECO:0000256" key="1">
    <source>
        <dbReference type="SAM" id="MobiDB-lite"/>
    </source>
</evidence>
<evidence type="ECO:0000313" key="4">
    <source>
        <dbReference type="Proteomes" id="UP000287651"/>
    </source>
</evidence>